<feature type="transmembrane region" description="Helical" evidence="5">
    <location>
        <begin position="37"/>
        <end position="58"/>
    </location>
</feature>
<dbReference type="InterPro" id="IPR038770">
    <property type="entry name" value="Na+/solute_symporter_sf"/>
</dbReference>
<evidence type="ECO:0000256" key="3">
    <source>
        <dbReference type="ARBA" id="ARBA00022989"/>
    </source>
</evidence>
<dbReference type="Gene3D" id="1.20.1530.20">
    <property type="match status" value="1"/>
</dbReference>
<keyword evidence="2 5" id="KW-0812">Transmembrane</keyword>
<evidence type="ECO:0000256" key="4">
    <source>
        <dbReference type="ARBA" id="ARBA00023136"/>
    </source>
</evidence>
<keyword evidence="4 5" id="KW-0472">Membrane</keyword>
<dbReference type="InterPro" id="IPR002657">
    <property type="entry name" value="BilAc:Na_symport/Acr3"/>
</dbReference>
<keyword evidence="3 5" id="KW-1133">Transmembrane helix</keyword>
<evidence type="ECO:0000313" key="6">
    <source>
        <dbReference type="EMBL" id="GAG66533.1"/>
    </source>
</evidence>
<feature type="transmembrane region" description="Helical" evidence="5">
    <location>
        <begin position="128"/>
        <end position="150"/>
    </location>
</feature>
<feature type="transmembrane region" description="Helical" evidence="5">
    <location>
        <begin position="94"/>
        <end position="116"/>
    </location>
</feature>
<feature type="transmembrane region" description="Helical" evidence="5">
    <location>
        <begin position="12"/>
        <end position="31"/>
    </location>
</feature>
<dbReference type="GO" id="GO:0016020">
    <property type="term" value="C:membrane"/>
    <property type="evidence" value="ECO:0007669"/>
    <property type="project" value="UniProtKB-SubCell"/>
</dbReference>
<proteinExistence type="predicted"/>
<feature type="transmembrane region" description="Helical" evidence="5">
    <location>
        <begin position="250"/>
        <end position="272"/>
    </location>
</feature>
<comment type="caution">
    <text evidence="6">The sequence shown here is derived from an EMBL/GenBank/DDBJ whole genome shotgun (WGS) entry which is preliminary data.</text>
</comment>
<dbReference type="Pfam" id="PF01758">
    <property type="entry name" value="SBF"/>
    <property type="match status" value="1"/>
</dbReference>
<sequence length="304" mass="33584">MFIIKILKNRNFIFILAFVLGLSIGNIGNWIKHLTLPALAVVMIVSMTQVSIKSFLPLKSLIKPVLLTILLNYFVFALVMLTMAWLIIPERELWIGFVIIAFAPPGVAIAPFTGILGGDVKFSLMGVIGAYIAALIIIPLSGLILIGQSFIQPLRLIIVFTELIIAPLILSQIFIRTKIDKYILRFRGPIVNWGLFVVIFTVIGLNRSVFFNDPITLGKISLICSVTVIGLGLLYEFLTKKLKVDRSLCSCIMLLGTIKNGGFAAATALALFGDKASLPSAIVSVFLIIFLLYLSFRARKKYYN</sequence>
<evidence type="ECO:0008006" key="7">
    <source>
        <dbReference type="Google" id="ProtNLM"/>
    </source>
</evidence>
<comment type="subcellular location">
    <subcellularLocation>
        <location evidence="1">Membrane</location>
        <topology evidence="1">Multi-pass membrane protein</topology>
    </subcellularLocation>
</comment>
<organism evidence="6">
    <name type="scientific">marine sediment metagenome</name>
    <dbReference type="NCBI Taxonomy" id="412755"/>
    <lineage>
        <taxon>unclassified sequences</taxon>
        <taxon>metagenomes</taxon>
        <taxon>ecological metagenomes</taxon>
    </lineage>
</organism>
<feature type="transmembrane region" description="Helical" evidence="5">
    <location>
        <begin position="65"/>
        <end position="88"/>
    </location>
</feature>
<dbReference type="AlphaFoldDB" id="X1A1B4"/>
<name>X1A1B4_9ZZZZ</name>
<feature type="transmembrane region" description="Helical" evidence="5">
    <location>
        <begin position="217"/>
        <end position="238"/>
    </location>
</feature>
<reference evidence="6" key="1">
    <citation type="journal article" date="2014" name="Front. Microbiol.">
        <title>High frequency of phylogenetically diverse reductive dehalogenase-homologous genes in deep subseafloor sedimentary metagenomes.</title>
        <authorList>
            <person name="Kawai M."/>
            <person name="Futagami T."/>
            <person name="Toyoda A."/>
            <person name="Takaki Y."/>
            <person name="Nishi S."/>
            <person name="Hori S."/>
            <person name="Arai W."/>
            <person name="Tsubouchi T."/>
            <person name="Morono Y."/>
            <person name="Uchiyama I."/>
            <person name="Ito T."/>
            <person name="Fujiyama A."/>
            <person name="Inagaki F."/>
            <person name="Takami H."/>
        </authorList>
    </citation>
    <scope>NUCLEOTIDE SEQUENCE</scope>
    <source>
        <strain evidence="6">Expedition CK06-06</strain>
    </source>
</reference>
<feature type="transmembrane region" description="Helical" evidence="5">
    <location>
        <begin position="278"/>
        <end position="296"/>
    </location>
</feature>
<evidence type="ECO:0000256" key="1">
    <source>
        <dbReference type="ARBA" id="ARBA00004141"/>
    </source>
</evidence>
<feature type="transmembrane region" description="Helical" evidence="5">
    <location>
        <begin position="186"/>
        <end position="205"/>
    </location>
</feature>
<evidence type="ECO:0000256" key="5">
    <source>
        <dbReference type="SAM" id="Phobius"/>
    </source>
</evidence>
<dbReference type="EMBL" id="BART01000171">
    <property type="protein sequence ID" value="GAG66533.1"/>
    <property type="molecule type" value="Genomic_DNA"/>
</dbReference>
<protein>
    <recommendedName>
        <fullName evidence="7">Bile acid:sodium symporter</fullName>
    </recommendedName>
</protein>
<feature type="transmembrane region" description="Helical" evidence="5">
    <location>
        <begin position="156"/>
        <end position="174"/>
    </location>
</feature>
<gene>
    <name evidence="6" type="ORF">S01H4_01033</name>
</gene>
<accession>X1A1B4</accession>
<evidence type="ECO:0000256" key="2">
    <source>
        <dbReference type="ARBA" id="ARBA00022692"/>
    </source>
</evidence>